<feature type="transmembrane region" description="Helical" evidence="6">
    <location>
        <begin position="92"/>
        <end position="112"/>
    </location>
</feature>
<evidence type="ECO:0000256" key="1">
    <source>
        <dbReference type="ARBA" id="ARBA00004651"/>
    </source>
</evidence>
<dbReference type="GO" id="GO:0022857">
    <property type="term" value="F:transmembrane transporter activity"/>
    <property type="evidence" value="ECO:0007669"/>
    <property type="project" value="InterPro"/>
</dbReference>
<keyword evidence="2" id="KW-0813">Transport</keyword>
<dbReference type="InterPro" id="IPR036259">
    <property type="entry name" value="MFS_trans_sf"/>
</dbReference>
<evidence type="ECO:0000256" key="4">
    <source>
        <dbReference type="ARBA" id="ARBA00022989"/>
    </source>
</evidence>
<dbReference type="CDD" id="cd06180">
    <property type="entry name" value="MFS_YjiJ"/>
    <property type="match status" value="1"/>
</dbReference>
<dbReference type="PROSITE" id="PS50850">
    <property type="entry name" value="MFS"/>
    <property type="match status" value="1"/>
</dbReference>
<organism evidence="8 9">
    <name type="scientific">Paranoxybacillus vitaminiphilus</name>
    <dbReference type="NCBI Taxonomy" id="581036"/>
    <lineage>
        <taxon>Bacteria</taxon>
        <taxon>Bacillati</taxon>
        <taxon>Bacillota</taxon>
        <taxon>Bacilli</taxon>
        <taxon>Bacillales</taxon>
        <taxon>Anoxybacillaceae</taxon>
        <taxon>Paranoxybacillus</taxon>
    </lineage>
</organism>
<name>A0A327YAM7_9BACL</name>
<dbReference type="Pfam" id="PF06779">
    <property type="entry name" value="MFS_4"/>
    <property type="match status" value="1"/>
</dbReference>
<feature type="transmembrane region" description="Helical" evidence="6">
    <location>
        <begin position="283"/>
        <end position="304"/>
    </location>
</feature>
<dbReference type="Gene3D" id="1.20.1250.20">
    <property type="entry name" value="MFS general substrate transporter like domains"/>
    <property type="match status" value="2"/>
</dbReference>
<dbReference type="OrthoDB" id="9797953at2"/>
<evidence type="ECO:0000259" key="7">
    <source>
        <dbReference type="PROSITE" id="PS50850"/>
    </source>
</evidence>
<feature type="transmembrane region" description="Helical" evidence="6">
    <location>
        <begin position="28"/>
        <end position="50"/>
    </location>
</feature>
<sequence>MIVMGIGRFAYTPILPYLQDAVRLTDVMAGYLASANYLGYLLGAFLAGISQWKKGKTFYLRFYLVINILTTIAMGLTDLYLLWFFFRFISGLTSGLVFVLASSIILDILALTKQSLWSGMFYSGVGMGIFITGLIVPVLEHYFSWRGAWSGLGILSIFIGVFTFLWLKENSSDKIKYPSSIMPCPKASHKQRILPWLIASYGCEGMGYSVSGTFLVALVQDIPSLSHIPSLSWVFVGIAAIPSCMLWAWVAKKYSNLIALQIAFFTQIVGVILPVIFFNFYGALIGALLFGATFMGITTLAVSEGRRIAPHQSSKVIGYLTCVYGIGQMIGPSIAGILIAKSGNYHSSLLFAASVLVFGMLFLGIVQIKNKKLERMKNNALCKH</sequence>
<feature type="transmembrane region" description="Helical" evidence="6">
    <location>
        <begin position="196"/>
        <end position="219"/>
    </location>
</feature>
<feature type="transmembrane region" description="Helical" evidence="6">
    <location>
        <begin position="316"/>
        <end position="339"/>
    </location>
</feature>
<keyword evidence="4 6" id="KW-1133">Transmembrane helix</keyword>
<reference evidence="8 9" key="1">
    <citation type="submission" date="2018-06" db="EMBL/GenBank/DDBJ databases">
        <title>Genomic Encyclopedia of Type Strains, Phase III (KMG-III): the genomes of soil and plant-associated and newly described type strains.</title>
        <authorList>
            <person name="Whitman W."/>
        </authorList>
    </citation>
    <scope>NUCLEOTIDE SEQUENCE [LARGE SCALE GENOMIC DNA]</scope>
    <source>
        <strain evidence="8 9">CGMCC 1.8979</strain>
    </source>
</reference>
<feature type="transmembrane region" description="Helical" evidence="6">
    <location>
        <begin position="345"/>
        <end position="366"/>
    </location>
</feature>
<keyword evidence="5 6" id="KW-0472">Membrane</keyword>
<dbReference type="Proteomes" id="UP000248555">
    <property type="component" value="Unassembled WGS sequence"/>
</dbReference>
<dbReference type="SUPFAM" id="SSF103473">
    <property type="entry name" value="MFS general substrate transporter"/>
    <property type="match status" value="1"/>
</dbReference>
<dbReference type="InterPro" id="IPR020846">
    <property type="entry name" value="MFS_dom"/>
</dbReference>
<evidence type="ECO:0000313" key="8">
    <source>
        <dbReference type="EMBL" id="RAK17172.1"/>
    </source>
</evidence>
<feature type="transmembrane region" description="Helical" evidence="6">
    <location>
        <begin position="62"/>
        <end position="86"/>
    </location>
</feature>
<feature type="domain" description="Major facilitator superfamily (MFS) profile" evidence="7">
    <location>
        <begin position="1"/>
        <end position="371"/>
    </location>
</feature>
<evidence type="ECO:0000256" key="3">
    <source>
        <dbReference type="ARBA" id="ARBA00022692"/>
    </source>
</evidence>
<protein>
    <submittedName>
        <fullName evidence="8">Putative MFS family arabinose efflux permease</fullName>
    </submittedName>
</protein>
<feature type="transmembrane region" description="Helical" evidence="6">
    <location>
        <begin position="145"/>
        <end position="167"/>
    </location>
</feature>
<feature type="transmembrane region" description="Helical" evidence="6">
    <location>
        <begin position="231"/>
        <end position="250"/>
    </location>
</feature>
<comment type="subcellular location">
    <subcellularLocation>
        <location evidence="1">Cell membrane</location>
        <topology evidence="1">Multi-pass membrane protein</topology>
    </subcellularLocation>
</comment>
<evidence type="ECO:0000256" key="6">
    <source>
        <dbReference type="SAM" id="Phobius"/>
    </source>
</evidence>
<keyword evidence="9" id="KW-1185">Reference proteome</keyword>
<accession>A0A327YAM7</accession>
<evidence type="ECO:0000256" key="2">
    <source>
        <dbReference type="ARBA" id="ARBA00022448"/>
    </source>
</evidence>
<proteinExistence type="predicted"/>
<comment type="caution">
    <text evidence="8">The sequence shown here is derived from an EMBL/GenBank/DDBJ whole genome shotgun (WGS) entry which is preliminary data.</text>
</comment>
<feature type="transmembrane region" description="Helical" evidence="6">
    <location>
        <begin position="257"/>
        <end position="277"/>
    </location>
</feature>
<dbReference type="PANTHER" id="PTHR23537:SF1">
    <property type="entry name" value="SUGAR TRANSPORTER"/>
    <property type="match status" value="1"/>
</dbReference>
<dbReference type="RefSeq" id="WP_111645944.1">
    <property type="nucleotide sequence ID" value="NZ_QLMH01000013.1"/>
</dbReference>
<keyword evidence="3 6" id="KW-0812">Transmembrane</keyword>
<feature type="transmembrane region" description="Helical" evidence="6">
    <location>
        <begin position="119"/>
        <end position="139"/>
    </location>
</feature>
<dbReference type="PANTHER" id="PTHR23537">
    <property type="match status" value="1"/>
</dbReference>
<dbReference type="GO" id="GO:0005886">
    <property type="term" value="C:plasma membrane"/>
    <property type="evidence" value="ECO:0007669"/>
    <property type="project" value="UniProtKB-SubCell"/>
</dbReference>
<dbReference type="InterPro" id="IPR010645">
    <property type="entry name" value="MFS_4"/>
</dbReference>
<dbReference type="EMBL" id="QLMH01000013">
    <property type="protein sequence ID" value="RAK17172.1"/>
    <property type="molecule type" value="Genomic_DNA"/>
</dbReference>
<gene>
    <name evidence="8" type="ORF">B0I26_11336</name>
</gene>
<evidence type="ECO:0000256" key="5">
    <source>
        <dbReference type="ARBA" id="ARBA00023136"/>
    </source>
</evidence>
<dbReference type="AlphaFoldDB" id="A0A327YAM7"/>
<evidence type="ECO:0000313" key="9">
    <source>
        <dbReference type="Proteomes" id="UP000248555"/>
    </source>
</evidence>